<dbReference type="InterPro" id="IPR006530">
    <property type="entry name" value="YD"/>
</dbReference>
<reference evidence="4 5" key="1">
    <citation type="submission" date="2021-01" db="EMBL/GenBank/DDBJ databases">
        <title>Streptomyces acididurans sp. nov., isolated from a peat swamp forest soil.</title>
        <authorList>
            <person name="Chantavorakit T."/>
            <person name="Duangmal K."/>
        </authorList>
    </citation>
    <scope>NUCLEOTIDE SEQUENCE [LARGE SCALE GENOMIC DNA]</scope>
    <source>
        <strain evidence="4 5">KK5PA1</strain>
    </source>
</reference>
<evidence type="ECO:0000313" key="5">
    <source>
        <dbReference type="Proteomes" id="UP000749040"/>
    </source>
</evidence>
<protein>
    <submittedName>
        <fullName evidence="4">RHS repeat protein</fullName>
    </submittedName>
</protein>
<feature type="domain" description="Teneurin-like YD-shell" evidence="3">
    <location>
        <begin position="398"/>
        <end position="542"/>
    </location>
</feature>
<dbReference type="NCBIfam" id="TIGR03696">
    <property type="entry name" value="Rhs_assc_core"/>
    <property type="match status" value="1"/>
</dbReference>
<dbReference type="InterPro" id="IPR022385">
    <property type="entry name" value="Rhs_assc_core"/>
</dbReference>
<dbReference type="Pfam" id="PF05593">
    <property type="entry name" value="RHS_repeat"/>
    <property type="match status" value="6"/>
</dbReference>
<evidence type="ECO:0000313" key="4">
    <source>
        <dbReference type="EMBL" id="MBM9506034.1"/>
    </source>
</evidence>
<comment type="caution">
    <text evidence="4">The sequence shown here is derived from an EMBL/GenBank/DDBJ whole genome shotgun (WGS) entry which is preliminary data.</text>
</comment>
<dbReference type="Gene3D" id="2.180.10.10">
    <property type="entry name" value="RHS repeat-associated core"/>
    <property type="match status" value="2"/>
</dbReference>
<evidence type="ECO:0000256" key="2">
    <source>
        <dbReference type="SAM" id="MobiDB-lite"/>
    </source>
</evidence>
<feature type="region of interest" description="Disordered" evidence="2">
    <location>
        <begin position="311"/>
        <end position="331"/>
    </location>
</feature>
<evidence type="ECO:0000256" key="1">
    <source>
        <dbReference type="ARBA" id="ARBA00022737"/>
    </source>
</evidence>
<gene>
    <name evidence="4" type="ORF">ITX44_16025</name>
</gene>
<dbReference type="InterPro" id="IPR050708">
    <property type="entry name" value="T6SS_VgrG/RHS"/>
</dbReference>
<dbReference type="Pfam" id="PF25023">
    <property type="entry name" value="TEN_YD-shell"/>
    <property type="match status" value="1"/>
</dbReference>
<sequence>MERPDGTVVRIAYDARRLPAEVVAPDGATWRQAFDARGNRTEVTDAAGATTRFAYDDDGRATSVTNPAGHTTLVRCDEAGLPVEVIDPLGAATRYRRDAFGRIIDVTDPLGNTTGYKWSVEGRPLSRTEPDGARHAWDYDAEGNTTRHTDPSGAVTALTYTHFGLATDRTDPDGARYTFVYDTELRLVQVTQPQGLTWNYRHDAAGRVIGETDFDGRSLTYTYDAAGRLTTRTNGLGQTIAYHLDALGRVVRKDANGAVTQYAYDRAGRLLSARDGITELIRGYDPVGRLLSESVDGRTLDLAYDGLGRLTRRRTPSGSESRWTYDPAGNPTSLDADGHRVDFDHDAAGQETLRRLGSELRLAFVWDASYRLTDQTLSSTAATAIGPAPEHLLHRSYAFRADGNLTSFSGQTAGQSAEAVHYDLDPAGRVTAVRGGTWTEQYVYDRAGHPVAADLTTPQSQAGHGPRAYDGARLRTAGRLHYSYDAQGRVTARRSTTLSGRPSTWTYSWDVEDRLTDVTTPDGQHWHYRYDPLGRRIGKQHVVQETDDAQGLSAWERTHYTWHGPTLVEQTAQGPHLPGPYTLTWDYRGLHPIAQREQLASNASQDEIDRRFFAVVTDLIGTPTHLYAPDGTLAWQQRTTVWGTTVHSTASRTTTPLRLPGQYADPESGLHYNLHRYYDPATARYLSPDPLGPAPAPDPYGYVDNPLLWTDPLGLTAHCGTGTGDDPVTVYRAQSDHPLSQRLSVDSEGNVSIAGDQMLHLNMSGDISHSETFRGSGSRIIAFDVPRSFVDRVRASAVRQDEARGMSRRKWNIHSNGRPQVDDPTKGPDLYGIPANLFDPAWEHGDFSALLGAIIPGSGRVVR</sequence>
<dbReference type="PANTHER" id="PTHR32305:SF15">
    <property type="entry name" value="PROTEIN RHSA-RELATED"/>
    <property type="match status" value="1"/>
</dbReference>
<dbReference type="NCBIfam" id="TIGR01643">
    <property type="entry name" value="YD_repeat_2x"/>
    <property type="match status" value="13"/>
</dbReference>
<organism evidence="4 5">
    <name type="scientific">Actinacidiphila acididurans</name>
    <dbReference type="NCBI Taxonomy" id="2784346"/>
    <lineage>
        <taxon>Bacteria</taxon>
        <taxon>Bacillati</taxon>
        <taxon>Actinomycetota</taxon>
        <taxon>Actinomycetes</taxon>
        <taxon>Kitasatosporales</taxon>
        <taxon>Streptomycetaceae</taxon>
        <taxon>Actinacidiphila</taxon>
    </lineage>
</organism>
<name>A0ABS2TRS2_9ACTN</name>
<keyword evidence="1" id="KW-0677">Repeat</keyword>
<dbReference type="EMBL" id="JADKYB010000007">
    <property type="protein sequence ID" value="MBM9506034.1"/>
    <property type="molecule type" value="Genomic_DNA"/>
</dbReference>
<dbReference type="Proteomes" id="UP000749040">
    <property type="component" value="Unassembled WGS sequence"/>
</dbReference>
<proteinExistence type="predicted"/>
<evidence type="ECO:0000259" key="3">
    <source>
        <dbReference type="Pfam" id="PF25023"/>
    </source>
</evidence>
<accession>A0ABS2TRS2</accession>
<dbReference type="InterPro" id="IPR056823">
    <property type="entry name" value="TEN-like_YD-shell"/>
</dbReference>
<dbReference type="InterPro" id="IPR031325">
    <property type="entry name" value="RHS_repeat"/>
</dbReference>
<keyword evidence="5" id="KW-1185">Reference proteome</keyword>
<dbReference type="PANTHER" id="PTHR32305">
    <property type="match status" value="1"/>
</dbReference>